<sequence>MTVGESMWELAVREGVTEDNIVYYGSPALFFTASESPGNSKLAGDNVAAAVNSYVQFRETVTELRQEIKKKYDDYLSATKKWRSKGKLADKIVAECHVLFPALPTIRDAILSPEPRREREDKKAKESYMLGMSKPCRRAPDSLSDEYNTLTTDVAEKFKDIDRYVILSALSTLHEDDRAFISSADTILHRVLFEMKTNRYSGSRLALLNMNTNISLKNKDLFAARRGETEQIYALKNSNKSDGSYEIYRVDRHINRYTYYDLFDRNDLKLLNAIDGRIVNLTPGSREKITCKIEVADQIAAGGNMTQLIDHLSGVHRNKLYNSLYESGNDLAEIEKIWHTVKHFIPFYDCIDGSINHDAALAVPSCLTDIIAFLPVIGEAVSLSARFGMVAAREALFAGRTGVVAVGKNALRGASASMPTTAELASLGNGALKAADPGFQLLAAAARRGRDFAKRVAALLSGSKKTPVLAQKMASEGWLARLPQATSGELIKGKLPGTDLAVPIKAVDRLHDGRNVYVRVNPETGMPGVQKFICKKNGVLEPLHAKVEKIRNIREVWTESNRADNDITYTGGRAKRGAGASKLCSARSPSPDIELSSVIMKKRSRDECKKILQHWEDSKIRS</sequence>
<dbReference type="RefSeq" id="WP_233479446.1">
    <property type="nucleotide sequence ID" value="NZ_CP013970.1"/>
</dbReference>
<gene>
    <name evidence="1" type="ORF">AV903_21350</name>
</gene>
<organism evidence="1 2">
    <name type="scientific">Erwinia tracheiphila</name>
    <dbReference type="NCBI Taxonomy" id="65700"/>
    <lineage>
        <taxon>Bacteria</taxon>
        <taxon>Pseudomonadati</taxon>
        <taxon>Pseudomonadota</taxon>
        <taxon>Gammaproteobacteria</taxon>
        <taxon>Enterobacterales</taxon>
        <taxon>Erwiniaceae</taxon>
        <taxon>Erwinia</taxon>
    </lineage>
</organism>
<dbReference type="Proteomes" id="UP000264980">
    <property type="component" value="Chromosome"/>
</dbReference>
<protein>
    <submittedName>
        <fullName evidence="1">Uncharacterized protein</fullName>
    </submittedName>
</protein>
<reference evidence="2" key="1">
    <citation type="submission" date="2016-01" db="EMBL/GenBank/DDBJ databases">
        <authorList>
            <person name="Shapiro L."/>
        </authorList>
    </citation>
    <scope>NUCLEOTIDE SEQUENCE [LARGE SCALE GENOMIC DNA]</scope>
    <source>
        <strain evidence="2">MDcuke</strain>
    </source>
</reference>
<accession>A0A345CX08</accession>
<name>A0A345CX08_9GAMM</name>
<dbReference type="AlphaFoldDB" id="A0A345CX08"/>
<dbReference type="EMBL" id="CP013970">
    <property type="protein sequence ID" value="AXF77975.1"/>
    <property type="molecule type" value="Genomic_DNA"/>
</dbReference>
<evidence type="ECO:0000313" key="2">
    <source>
        <dbReference type="Proteomes" id="UP000264980"/>
    </source>
</evidence>
<proteinExistence type="predicted"/>
<evidence type="ECO:0000313" key="1">
    <source>
        <dbReference type="EMBL" id="AXF77975.1"/>
    </source>
</evidence>